<gene>
    <name evidence="8" type="ORF">CTOB1V02_LOCUS4315</name>
</gene>
<comment type="similarity">
    <text evidence="2 7">Belongs to the group II decarboxylase family.</text>
</comment>
<organism evidence="8">
    <name type="scientific">Cyprideis torosa</name>
    <dbReference type="NCBI Taxonomy" id="163714"/>
    <lineage>
        <taxon>Eukaryota</taxon>
        <taxon>Metazoa</taxon>
        <taxon>Ecdysozoa</taxon>
        <taxon>Arthropoda</taxon>
        <taxon>Crustacea</taxon>
        <taxon>Oligostraca</taxon>
        <taxon>Ostracoda</taxon>
        <taxon>Podocopa</taxon>
        <taxon>Podocopida</taxon>
        <taxon>Cytherocopina</taxon>
        <taxon>Cytheroidea</taxon>
        <taxon>Cytherideidae</taxon>
        <taxon>Cyprideis</taxon>
    </lineage>
</organism>
<dbReference type="InterPro" id="IPR015424">
    <property type="entry name" value="PyrdxlP-dep_Trfase"/>
</dbReference>
<comment type="cofactor">
    <cofactor evidence="1 6 7">
        <name>pyridoxal 5'-phosphate</name>
        <dbReference type="ChEBI" id="CHEBI:597326"/>
    </cofactor>
</comment>
<dbReference type="Pfam" id="PF00282">
    <property type="entry name" value="Pyridoxal_deC"/>
    <property type="match status" value="1"/>
</dbReference>
<dbReference type="GO" id="GO:0030170">
    <property type="term" value="F:pyridoxal phosphate binding"/>
    <property type="evidence" value="ECO:0007669"/>
    <property type="project" value="InterPro"/>
</dbReference>
<dbReference type="GO" id="GO:0019752">
    <property type="term" value="P:carboxylic acid metabolic process"/>
    <property type="evidence" value="ECO:0007669"/>
    <property type="project" value="InterPro"/>
</dbReference>
<sequence>MPPSSAKFAVLFAKQRYVTCCLGNFRDRKRTKFGCSRRTSSLMLASRSVHNGVEVVKTKKVAAMANGVSSNGYSETEDENANDFIRDVVDLILKSEVLPGEAEKQKVVNFKHPKELEALRDLSLNQKNGLPHEELLSLCKFVIHHSIKTASPYFRNQLYGGADPYGIAGAVLTEALNTNQHTYEVAPPYILIERALMAKVAGVIGWNNFDGITAPGGSTANMYGIVAARYKKFPQTKTQGLFGLPKLTIFTSEDSHYSVLKAAHWLGFGTENVIKVKTDLWGTMIPEELEKEIVKSQERGEKPLMVSATSGTTVLGAFDPLDKLADICQTHDMWLHVDGAWGGAAILSEKLRHLTRGIDRVDSFCWNPHKMVGAPLQTSILLVRDKTLLHHCNSAAATYLFQRDKFYDVSYDTGDKSVQCGRKVDAFKFWLMWKAHGDEGLQKSLEHTYEMAQLCYRLMDDHPGFRMVLPSAQYCNICFWYIPPSLRGQEETEDWWKKVSKVAPEIKKQMTLAGTLMIGYQPLKNKNLENFFRLILTCVPRIEPRHLEFMINEIDRIGKTL</sequence>
<evidence type="ECO:0000256" key="7">
    <source>
        <dbReference type="RuleBase" id="RU000382"/>
    </source>
</evidence>
<dbReference type="InterPro" id="IPR015421">
    <property type="entry name" value="PyrdxlP-dep_Trfase_major"/>
</dbReference>
<protein>
    <submittedName>
        <fullName evidence="8">Uncharacterized protein</fullName>
    </submittedName>
</protein>
<evidence type="ECO:0000256" key="4">
    <source>
        <dbReference type="ARBA" id="ARBA00022898"/>
    </source>
</evidence>
<dbReference type="PANTHER" id="PTHR45677">
    <property type="entry name" value="GLUTAMATE DECARBOXYLASE-RELATED"/>
    <property type="match status" value="1"/>
</dbReference>
<evidence type="ECO:0000256" key="3">
    <source>
        <dbReference type="ARBA" id="ARBA00022793"/>
    </source>
</evidence>
<dbReference type="GO" id="GO:0005737">
    <property type="term" value="C:cytoplasm"/>
    <property type="evidence" value="ECO:0007669"/>
    <property type="project" value="TreeGrafter"/>
</dbReference>
<dbReference type="PANTHER" id="PTHR45677:SF8">
    <property type="entry name" value="CYSTEINE SULFINIC ACID DECARBOXYLASE"/>
    <property type="match status" value="1"/>
</dbReference>
<accession>A0A7R8WBP6</accession>
<keyword evidence="4 6" id="KW-0663">Pyridoxal phosphate</keyword>
<evidence type="ECO:0000256" key="5">
    <source>
        <dbReference type="ARBA" id="ARBA00023239"/>
    </source>
</evidence>
<evidence type="ECO:0000313" key="8">
    <source>
        <dbReference type="EMBL" id="CAD7226397.1"/>
    </source>
</evidence>
<dbReference type="SUPFAM" id="SSF53383">
    <property type="entry name" value="PLP-dependent transferases"/>
    <property type="match status" value="1"/>
</dbReference>
<reference evidence="8" key="1">
    <citation type="submission" date="2020-11" db="EMBL/GenBank/DDBJ databases">
        <authorList>
            <person name="Tran Van P."/>
        </authorList>
    </citation>
    <scope>NUCLEOTIDE SEQUENCE</scope>
</reference>
<feature type="modified residue" description="N6-(pyridoxal phosphate)lysine" evidence="6">
    <location>
        <position position="370"/>
    </location>
</feature>
<evidence type="ECO:0000256" key="2">
    <source>
        <dbReference type="ARBA" id="ARBA00009533"/>
    </source>
</evidence>
<dbReference type="Gene3D" id="3.40.640.10">
    <property type="entry name" value="Type I PLP-dependent aspartate aminotransferase-like (Major domain)"/>
    <property type="match status" value="1"/>
</dbReference>
<dbReference type="EMBL" id="OB660819">
    <property type="protein sequence ID" value="CAD7226397.1"/>
    <property type="molecule type" value="Genomic_DNA"/>
</dbReference>
<dbReference type="AlphaFoldDB" id="A0A7R8WBP6"/>
<evidence type="ECO:0000256" key="6">
    <source>
        <dbReference type="PIRSR" id="PIRSR602129-50"/>
    </source>
</evidence>
<dbReference type="GO" id="GO:0016831">
    <property type="term" value="F:carboxy-lyase activity"/>
    <property type="evidence" value="ECO:0007669"/>
    <property type="project" value="UniProtKB-KW"/>
</dbReference>
<proteinExistence type="inferred from homology"/>
<dbReference type="Gene3D" id="3.90.1150.170">
    <property type="match status" value="1"/>
</dbReference>
<dbReference type="OrthoDB" id="392571at2759"/>
<keyword evidence="3" id="KW-0210">Decarboxylase</keyword>
<dbReference type="InterPro" id="IPR002129">
    <property type="entry name" value="PyrdxlP-dep_de-COase"/>
</dbReference>
<evidence type="ECO:0000256" key="1">
    <source>
        <dbReference type="ARBA" id="ARBA00001933"/>
    </source>
</evidence>
<keyword evidence="5 7" id="KW-0456">Lyase</keyword>
<name>A0A7R8WBP6_9CRUS</name>